<evidence type="ECO:0000313" key="2">
    <source>
        <dbReference type="EMBL" id="MTD52881.1"/>
    </source>
</evidence>
<dbReference type="GO" id="GO:0016787">
    <property type="term" value="F:hydrolase activity"/>
    <property type="evidence" value="ECO:0007669"/>
    <property type="project" value="UniProtKB-KW"/>
</dbReference>
<keyword evidence="2" id="KW-0378">Hydrolase</keyword>
<proteinExistence type="predicted"/>
<organism evidence="2 3">
    <name type="scientific">Amycolatopsis pithecellobii</name>
    <dbReference type="NCBI Taxonomy" id="664692"/>
    <lineage>
        <taxon>Bacteria</taxon>
        <taxon>Bacillati</taxon>
        <taxon>Actinomycetota</taxon>
        <taxon>Actinomycetes</taxon>
        <taxon>Pseudonocardiales</taxon>
        <taxon>Pseudonocardiaceae</taxon>
        <taxon>Amycolatopsis</taxon>
    </lineage>
</organism>
<dbReference type="SMART" id="SM00849">
    <property type="entry name" value="Lactamase_B"/>
    <property type="match status" value="1"/>
</dbReference>
<feature type="domain" description="Metallo-beta-lactamase" evidence="1">
    <location>
        <begin position="36"/>
        <end position="216"/>
    </location>
</feature>
<protein>
    <submittedName>
        <fullName evidence="2">MBL fold metallo-hydrolase</fullName>
    </submittedName>
</protein>
<dbReference type="EMBL" id="WMBA01000003">
    <property type="protein sequence ID" value="MTD52881.1"/>
    <property type="molecule type" value="Genomic_DNA"/>
</dbReference>
<name>A0A6N7YZI1_9PSEU</name>
<dbReference type="PANTHER" id="PTHR42951:SF4">
    <property type="entry name" value="ACYL-COENZYME A THIOESTERASE MBLAC2"/>
    <property type="match status" value="1"/>
</dbReference>
<accession>A0A6N7YZI1</accession>
<gene>
    <name evidence="2" type="ORF">GKO32_02670</name>
</gene>
<comment type="caution">
    <text evidence="2">The sequence shown here is derived from an EMBL/GenBank/DDBJ whole genome shotgun (WGS) entry which is preliminary data.</text>
</comment>
<dbReference type="InterPro" id="IPR050855">
    <property type="entry name" value="NDM-1-like"/>
</dbReference>
<dbReference type="AlphaFoldDB" id="A0A6N7YZI1"/>
<dbReference type="Proteomes" id="UP000440096">
    <property type="component" value="Unassembled WGS sequence"/>
</dbReference>
<dbReference type="Pfam" id="PF00753">
    <property type="entry name" value="Lactamase_B"/>
    <property type="match status" value="1"/>
</dbReference>
<dbReference type="SUPFAM" id="SSF56281">
    <property type="entry name" value="Metallo-hydrolase/oxidoreductase"/>
    <property type="match status" value="1"/>
</dbReference>
<dbReference type="InterPro" id="IPR001279">
    <property type="entry name" value="Metallo-B-lactamas"/>
</dbReference>
<dbReference type="Gene3D" id="3.60.15.10">
    <property type="entry name" value="Ribonuclease Z/Hydroxyacylglutathione hydrolase-like"/>
    <property type="match status" value="1"/>
</dbReference>
<dbReference type="InterPro" id="IPR036866">
    <property type="entry name" value="RibonucZ/Hydroxyglut_hydro"/>
</dbReference>
<dbReference type="OrthoDB" id="420651at2"/>
<reference evidence="2 3" key="1">
    <citation type="submission" date="2019-11" db="EMBL/GenBank/DDBJ databases">
        <title>Draft genome of Amycolatopsis RM579.</title>
        <authorList>
            <person name="Duangmal K."/>
            <person name="Mingma R."/>
        </authorList>
    </citation>
    <scope>NUCLEOTIDE SEQUENCE [LARGE SCALE GENOMIC DNA]</scope>
    <source>
        <strain evidence="2 3">RM579</strain>
    </source>
</reference>
<evidence type="ECO:0000259" key="1">
    <source>
        <dbReference type="SMART" id="SM00849"/>
    </source>
</evidence>
<dbReference type="PANTHER" id="PTHR42951">
    <property type="entry name" value="METALLO-BETA-LACTAMASE DOMAIN-CONTAINING"/>
    <property type="match status" value="1"/>
</dbReference>
<keyword evidence="3" id="KW-1185">Reference proteome</keyword>
<sequence>MSEPENLYRGFVPPSHTEEIAAGVFATIQPDGSWGLSNAGFVRDGREVGVIDTLLTEDRTRQFQEEIRRLAGNTRTRYLVNTHHHNDHTFGNYLFDEAAIIGHTECRDEVLATGLAPIGRDPFVPWGDIQVRAPDITFEDRLRLHLGSTRLDLIHVGPAHTRNDVIVWLPESRTLFAGDVLFQCATPIITDGSVTGSVAALDLIASLQPEVIVPGHGELTDVSEVKKWRSYFAFLSEAAAQAHAAGISPLAAAQELDLGEFGAWQHPERVVLNLHRAMAEAGGTPPGERLDSREIFADMLRFDPRAYGHKLIHGRESYVDQP</sequence>
<evidence type="ECO:0000313" key="3">
    <source>
        <dbReference type="Proteomes" id="UP000440096"/>
    </source>
</evidence>
<dbReference type="RefSeq" id="WP_154755146.1">
    <property type="nucleotide sequence ID" value="NZ_WMBA01000003.1"/>
</dbReference>
<dbReference type="CDD" id="cd16282">
    <property type="entry name" value="metallo-hydrolase-like_MBL-fold"/>
    <property type="match status" value="1"/>
</dbReference>